<proteinExistence type="predicted"/>
<gene>
    <name evidence="3" type="ORF">FM101_10455</name>
</gene>
<organism evidence="3 4">
    <name type="scientific">Arthrobacter rhombi</name>
    <dbReference type="NCBI Taxonomy" id="71253"/>
    <lineage>
        <taxon>Bacteria</taxon>
        <taxon>Bacillati</taxon>
        <taxon>Actinomycetota</taxon>
        <taxon>Actinomycetes</taxon>
        <taxon>Micrococcales</taxon>
        <taxon>Micrococcaceae</taxon>
        <taxon>Arthrobacter</taxon>
    </lineage>
</organism>
<dbReference type="RefSeq" id="WP_342744381.1">
    <property type="nucleotide sequence ID" value="NZ_FUHW01000037.1"/>
</dbReference>
<evidence type="ECO:0000259" key="1">
    <source>
        <dbReference type="Pfam" id="PF09348"/>
    </source>
</evidence>
<reference evidence="3 4" key="1">
    <citation type="submission" date="2017-02" db="EMBL/GenBank/DDBJ databases">
        <authorList>
            <person name="Peterson S.W."/>
        </authorList>
    </citation>
    <scope>NUCLEOTIDE SEQUENCE [LARGE SCALE GENOMIC DNA]</scope>
    <source>
        <strain evidence="3 4">B Ar 00.02</strain>
    </source>
</reference>
<evidence type="ECO:0000313" key="3">
    <source>
        <dbReference type="EMBL" id="SJM67411.1"/>
    </source>
</evidence>
<evidence type="ECO:0008006" key="5">
    <source>
        <dbReference type="Google" id="ProtNLM"/>
    </source>
</evidence>
<dbReference type="Pfam" id="PF09995">
    <property type="entry name" value="MPAB_Lcp_cat"/>
    <property type="match status" value="1"/>
</dbReference>
<name>A0A1R4GGR4_9MICC</name>
<dbReference type="Proteomes" id="UP000195913">
    <property type="component" value="Unassembled WGS sequence"/>
</dbReference>
<dbReference type="AlphaFoldDB" id="A0A1R4GGR4"/>
<feature type="domain" description="ER-bound oxygenase mpaB/mpaB'/Rubber oxygenase catalytic" evidence="2">
    <location>
        <begin position="47"/>
        <end position="259"/>
    </location>
</feature>
<dbReference type="Pfam" id="PF09348">
    <property type="entry name" value="DUF1990"/>
    <property type="match status" value="1"/>
</dbReference>
<dbReference type="InterPro" id="IPR018713">
    <property type="entry name" value="MPAB/Lcp_cat_dom"/>
</dbReference>
<keyword evidence="4" id="KW-1185">Reference proteome</keyword>
<dbReference type="GO" id="GO:0016491">
    <property type="term" value="F:oxidoreductase activity"/>
    <property type="evidence" value="ECO:0007669"/>
    <property type="project" value="InterPro"/>
</dbReference>
<evidence type="ECO:0000259" key="2">
    <source>
        <dbReference type="Pfam" id="PF09995"/>
    </source>
</evidence>
<dbReference type="EMBL" id="FUHW01000037">
    <property type="protein sequence ID" value="SJM67411.1"/>
    <property type="molecule type" value="Genomic_DNA"/>
</dbReference>
<sequence>MDLLAPLRTRLRMTFAGQSESVPAWEDALENGEDAGYFDVGSAVWQVNGGTTPIAAGIRALLIQALHPGALAGVAEHSNYREDPLGRLAGTIRWIFTLTYGDTVAAHEACRYVRKLHVPVRGEYVDALGTDRRYSANDPGLSEWVHLAFTEAFLRSYEIFRGPVPARLGGADGYVGQWAKAGELMGVINPPRTDAALRERLQAYDDEGLLAGGPRVDEVVSFLKNPPLDPMLLPGYRLLFATVVDSLPDRYRDLLGLQAPVVKLPGGRQLHVPVRPAAKASLAVIGAALGKQGPSELAALRRLARIGRPGDLTYADYGLTEQGHAPAGYRTVRRRLRVGNGEAAYRRLADGILDWDLHRGAGLTVPKDTPRATPGVRVVSGMGIGPLRVPAPCRVLWSSEPDSATTPDAGERRAGFGYGTLKGHPVAGEESFTAVLDREGTVWFEVLAYSRPANWLMRAATPVTQRTQELVTRAYFRAARELATSSRT</sequence>
<dbReference type="InterPro" id="IPR018960">
    <property type="entry name" value="DUF1990"/>
</dbReference>
<dbReference type="PANTHER" id="PTHR36151">
    <property type="entry name" value="BLR2777 PROTEIN"/>
    <property type="match status" value="1"/>
</dbReference>
<accession>A0A1R4GGR4</accession>
<feature type="domain" description="DUF1990" evidence="1">
    <location>
        <begin position="313"/>
        <end position="478"/>
    </location>
</feature>
<dbReference type="PANTHER" id="PTHR36151:SF3">
    <property type="entry name" value="ER-BOUND OXYGENASE MPAB_MPAB'_RUBBER OXYGENASE CATALYTIC DOMAIN-CONTAINING PROTEIN"/>
    <property type="match status" value="1"/>
</dbReference>
<protein>
    <recommendedName>
        <fullName evidence="5">ER-bound oxygenase mpaB/mpaB'/Rubber oxygenase catalytic domain-containing protein</fullName>
    </recommendedName>
</protein>
<evidence type="ECO:0000313" key="4">
    <source>
        <dbReference type="Proteomes" id="UP000195913"/>
    </source>
</evidence>